<dbReference type="RefSeq" id="WP_109606339.1">
    <property type="nucleotide sequence ID" value="NZ_JAMHJO010000003.1"/>
</dbReference>
<proteinExistence type="predicted"/>
<accession>A0AA45C4T2</accession>
<evidence type="ECO:0000313" key="2">
    <source>
        <dbReference type="Proteomes" id="UP000245921"/>
    </source>
</evidence>
<dbReference type="Proteomes" id="UP000245921">
    <property type="component" value="Unassembled WGS sequence"/>
</dbReference>
<dbReference type="Gene3D" id="3.40.50.300">
    <property type="entry name" value="P-loop containing nucleotide triphosphate hydrolases"/>
    <property type="match status" value="1"/>
</dbReference>
<dbReference type="InterPro" id="IPR027417">
    <property type="entry name" value="P-loop_NTPase"/>
</dbReference>
<comment type="caution">
    <text evidence="1">The sequence shown here is derived from an EMBL/GenBank/DDBJ whole genome shotgun (WGS) entry which is preliminary data.</text>
</comment>
<keyword evidence="2" id="KW-1185">Reference proteome</keyword>
<dbReference type="EMBL" id="QGGI01000025">
    <property type="protein sequence ID" value="PWJ87270.1"/>
    <property type="molecule type" value="Genomic_DNA"/>
</dbReference>
<organism evidence="1 2">
    <name type="scientific">Oceanotoga teriensis</name>
    <dbReference type="NCBI Taxonomy" id="515440"/>
    <lineage>
        <taxon>Bacteria</taxon>
        <taxon>Thermotogati</taxon>
        <taxon>Thermotogota</taxon>
        <taxon>Thermotogae</taxon>
        <taxon>Petrotogales</taxon>
        <taxon>Petrotogaceae</taxon>
        <taxon>Oceanotoga</taxon>
    </lineage>
</organism>
<dbReference type="SUPFAM" id="SSF52540">
    <property type="entry name" value="P-loop containing nucleoside triphosphate hydrolases"/>
    <property type="match status" value="1"/>
</dbReference>
<reference evidence="1 2" key="1">
    <citation type="submission" date="2018-05" db="EMBL/GenBank/DDBJ databases">
        <title>Genomic Encyclopedia of Type Strains, Phase IV (KMG-IV): sequencing the most valuable type-strain genomes for metagenomic binning, comparative biology and taxonomic classification.</title>
        <authorList>
            <person name="Goeker M."/>
        </authorList>
    </citation>
    <scope>NUCLEOTIDE SEQUENCE [LARGE SCALE GENOMIC DNA]</scope>
    <source>
        <strain evidence="1 2">DSM 24906</strain>
    </source>
</reference>
<evidence type="ECO:0008006" key="3">
    <source>
        <dbReference type="Google" id="ProtNLM"/>
    </source>
</evidence>
<protein>
    <recommendedName>
        <fullName evidence="3">Cobalamin biosynthesis protein CobQ</fullName>
    </recommendedName>
</protein>
<gene>
    <name evidence="1" type="ORF">C7380_12510</name>
</gene>
<evidence type="ECO:0000313" key="1">
    <source>
        <dbReference type="EMBL" id="PWJ87270.1"/>
    </source>
</evidence>
<dbReference type="AlphaFoldDB" id="A0AA45C4T2"/>
<name>A0AA45C4T2_9BACT</name>
<sequence length="221" mass="25051">MIEKYKNNIFIGMFGSGKTEIAINTSLKLREKFENVAIADIDTISPYFRTRDVISELKEKNIKVVTPPEKYMHADVPIIPPSVGGYITNPDYRLVIDVGGNDDGAVVLGSLNNFVKKADFALYFVINTNRPFTDTEEKIIKNIQNLSAKARLSIDYLVCNSNIMEETTQEIITNGENILKNVSEKLGIPVAFTVVEESIEKNIKTNYEKFILKRYMLKAWD</sequence>